<dbReference type="InterPro" id="IPR001059">
    <property type="entry name" value="Transl_elong_P/YeiP_cen"/>
</dbReference>
<dbReference type="PIRSF" id="PIRSF005901">
    <property type="entry name" value="EF-P"/>
    <property type="match status" value="1"/>
</dbReference>
<dbReference type="AlphaFoldDB" id="A0AAV0T3I7"/>
<dbReference type="Pfam" id="PF08207">
    <property type="entry name" value="EFP_N"/>
    <property type="match status" value="1"/>
</dbReference>
<evidence type="ECO:0000256" key="7">
    <source>
        <dbReference type="ARBA" id="ARBA00022917"/>
    </source>
</evidence>
<dbReference type="GO" id="GO:0003746">
    <property type="term" value="F:translation elongation factor activity"/>
    <property type="evidence" value="ECO:0007669"/>
    <property type="project" value="InterPro"/>
</dbReference>
<keyword evidence="6" id="KW-0934">Plastid</keyword>
<sequence>MWRTAIAQMARVMAPVRCSGARFASINGNQVRTGMALEIDGVIYRVGKNQHVKPGKGGAYVQVELKEIKSGAKVNRRFRAAETVTKAPLGPDEQFQFLYFNGDHLVIMHNTTFDQMEIERSLFSGRQLEFLQEGMTLSLQIIESDVLWANMPEYVTLEVTKTTPKGVADTVLSVKDATLENGAVVKVPLFIEIGNKVKVTTDDGSYVDKL</sequence>
<evidence type="ECO:0000259" key="9">
    <source>
        <dbReference type="SMART" id="SM01185"/>
    </source>
</evidence>
<evidence type="ECO:0000313" key="11">
    <source>
        <dbReference type="Proteomes" id="UP001162031"/>
    </source>
</evidence>
<dbReference type="Gene3D" id="2.40.50.140">
    <property type="entry name" value="Nucleic acid-binding proteins"/>
    <property type="match status" value="2"/>
</dbReference>
<gene>
    <name evidence="10" type="ORF">HBR001_LOCUS701</name>
</gene>
<dbReference type="SUPFAM" id="SSF50104">
    <property type="entry name" value="Translation proteins SH3-like domain"/>
    <property type="match status" value="1"/>
</dbReference>
<dbReference type="InterPro" id="IPR014722">
    <property type="entry name" value="Rib_uL2_dom2"/>
</dbReference>
<dbReference type="InterPro" id="IPR020599">
    <property type="entry name" value="Transl_elong_fac_P/YeiP"/>
</dbReference>
<dbReference type="PROSITE" id="PS01275">
    <property type="entry name" value="EFP"/>
    <property type="match status" value="1"/>
</dbReference>
<evidence type="ECO:0000256" key="1">
    <source>
        <dbReference type="ARBA" id="ARBA00004229"/>
    </source>
</evidence>
<comment type="subcellular location">
    <subcellularLocation>
        <location evidence="2">Cytoplasm</location>
    </subcellularLocation>
    <subcellularLocation>
        <location evidence="1">Plastid</location>
        <location evidence="1">Chloroplast</location>
    </subcellularLocation>
</comment>
<dbReference type="SUPFAM" id="SSF50249">
    <property type="entry name" value="Nucleic acid-binding proteins"/>
    <property type="match status" value="2"/>
</dbReference>
<dbReference type="InterPro" id="IPR012340">
    <property type="entry name" value="NA-bd_OB-fold"/>
</dbReference>
<dbReference type="GO" id="GO:0043043">
    <property type="term" value="P:peptide biosynthetic process"/>
    <property type="evidence" value="ECO:0007669"/>
    <property type="project" value="InterPro"/>
</dbReference>
<dbReference type="SMART" id="SM00841">
    <property type="entry name" value="Elong-fact-P_C"/>
    <property type="match status" value="1"/>
</dbReference>
<dbReference type="GO" id="GO:0005829">
    <property type="term" value="C:cytosol"/>
    <property type="evidence" value="ECO:0007669"/>
    <property type="project" value="UniProtKB-ARBA"/>
</dbReference>
<dbReference type="FunFam" id="2.30.30.30:FF:000003">
    <property type="entry name" value="Elongation factor P"/>
    <property type="match status" value="1"/>
</dbReference>
<dbReference type="SMART" id="SM01185">
    <property type="entry name" value="EFP"/>
    <property type="match status" value="1"/>
</dbReference>
<dbReference type="EMBL" id="CANTFL010000086">
    <property type="protein sequence ID" value="CAI5711692.1"/>
    <property type="molecule type" value="Genomic_DNA"/>
</dbReference>
<dbReference type="FunFam" id="2.40.50.140:FF:000004">
    <property type="entry name" value="Elongation factor P"/>
    <property type="match status" value="1"/>
</dbReference>
<dbReference type="InterPro" id="IPR008991">
    <property type="entry name" value="Translation_prot_SH3-like_sf"/>
</dbReference>
<dbReference type="PANTHER" id="PTHR30053">
    <property type="entry name" value="ELONGATION FACTOR P"/>
    <property type="match status" value="1"/>
</dbReference>
<comment type="similarity">
    <text evidence="3">Belongs to the elongation factor P family.</text>
</comment>
<evidence type="ECO:0000256" key="6">
    <source>
        <dbReference type="ARBA" id="ARBA00022640"/>
    </source>
</evidence>
<evidence type="ECO:0000256" key="4">
    <source>
        <dbReference type="ARBA" id="ARBA00022490"/>
    </source>
</evidence>
<accession>A0AAV0T3I7</accession>
<keyword evidence="4" id="KW-0963">Cytoplasm</keyword>
<evidence type="ECO:0000256" key="5">
    <source>
        <dbReference type="ARBA" id="ARBA00022528"/>
    </source>
</evidence>
<dbReference type="PANTHER" id="PTHR30053:SF14">
    <property type="entry name" value="TRANSLATION ELONGATION FACTOR KOW-LIKE DOMAIN-CONTAINING PROTEIN"/>
    <property type="match status" value="1"/>
</dbReference>
<organism evidence="10 11">
    <name type="scientific">Hyaloperonospora brassicae</name>
    <name type="common">Brassica downy mildew</name>
    <name type="synonym">Peronospora brassicae</name>
    <dbReference type="NCBI Taxonomy" id="162125"/>
    <lineage>
        <taxon>Eukaryota</taxon>
        <taxon>Sar</taxon>
        <taxon>Stramenopiles</taxon>
        <taxon>Oomycota</taxon>
        <taxon>Peronosporomycetes</taxon>
        <taxon>Peronosporales</taxon>
        <taxon>Peronosporaceae</taxon>
        <taxon>Hyaloperonospora</taxon>
    </lineage>
</organism>
<dbReference type="Pfam" id="PF01132">
    <property type="entry name" value="EFP"/>
    <property type="match status" value="1"/>
</dbReference>
<feature type="domain" description="Elongation factor P C-terminal" evidence="8">
    <location>
        <begin position="155"/>
        <end position="209"/>
    </location>
</feature>
<dbReference type="InterPro" id="IPR013185">
    <property type="entry name" value="Transl_elong_KOW-like"/>
</dbReference>
<evidence type="ECO:0000256" key="2">
    <source>
        <dbReference type="ARBA" id="ARBA00004496"/>
    </source>
</evidence>
<dbReference type="NCBIfam" id="NF001810">
    <property type="entry name" value="PRK00529.1"/>
    <property type="match status" value="1"/>
</dbReference>
<keyword evidence="11" id="KW-1185">Reference proteome</keyword>
<reference evidence="10" key="1">
    <citation type="submission" date="2022-12" db="EMBL/GenBank/DDBJ databases">
        <authorList>
            <person name="Webb A."/>
        </authorList>
    </citation>
    <scope>NUCLEOTIDE SEQUENCE</scope>
    <source>
        <strain evidence="10">Hp1</strain>
    </source>
</reference>
<keyword evidence="7" id="KW-0648">Protein biosynthesis</keyword>
<dbReference type="InterPro" id="IPR013852">
    <property type="entry name" value="Transl_elong_P/YeiP_CS"/>
</dbReference>
<evidence type="ECO:0000256" key="3">
    <source>
        <dbReference type="ARBA" id="ARBA00009479"/>
    </source>
</evidence>
<protein>
    <recommendedName>
        <fullName evidence="12">Elongation factor P</fullName>
    </recommendedName>
</protein>
<evidence type="ECO:0008006" key="12">
    <source>
        <dbReference type="Google" id="ProtNLM"/>
    </source>
</evidence>
<dbReference type="Pfam" id="PF09285">
    <property type="entry name" value="Elong-fact-P_C"/>
    <property type="match status" value="1"/>
</dbReference>
<dbReference type="InterPro" id="IPR015365">
    <property type="entry name" value="Elong-fact-P_C"/>
</dbReference>
<keyword evidence="5" id="KW-0150">Chloroplast</keyword>
<dbReference type="Gene3D" id="2.30.30.30">
    <property type="match status" value="1"/>
</dbReference>
<dbReference type="GO" id="GO:0009507">
    <property type="term" value="C:chloroplast"/>
    <property type="evidence" value="ECO:0007669"/>
    <property type="project" value="UniProtKB-SubCell"/>
</dbReference>
<name>A0AAV0T3I7_HYABA</name>
<comment type="caution">
    <text evidence="10">The sequence shown here is derived from an EMBL/GenBank/DDBJ whole genome shotgun (WGS) entry which is preliminary data.</text>
</comment>
<dbReference type="Proteomes" id="UP001162031">
    <property type="component" value="Unassembled WGS sequence"/>
</dbReference>
<proteinExistence type="inferred from homology"/>
<evidence type="ECO:0000259" key="8">
    <source>
        <dbReference type="SMART" id="SM00841"/>
    </source>
</evidence>
<evidence type="ECO:0000313" key="10">
    <source>
        <dbReference type="EMBL" id="CAI5711692.1"/>
    </source>
</evidence>
<feature type="domain" description="Translation elongation factor P/YeiP central" evidence="9">
    <location>
        <begin position="92"/>
        <end position="147"/>
    </location>
</feature>